<organism evidence="1 2">
    <name type="scientific">Bacteroides fluxus YIT 12057</name>
    <dbReference type="NCBI Taxonomy" id="763034"/>
    <lineage>
        <taxon>Bacteria</taxon>
        <taxon>Pseudomonadati</taxon>
        <taxon>Bacteroidota</taxon>
        <taxon>Bacteroidia</taxon>
        <taxon>Bacteroidales</taxon>
        <taxon>Bacteroidaceae</taxon>
        <taxon>Bacteroides</taxon>
    </lineage>
</organism>
<evidence type="ECO:0000313" key="1">
    <source>
        <dbReference type="EMBL" id="EGF59211.1"/>
    </source>
</evidence>
<protein>
    <recommendedName>
        <fullName evidence="3">VOC domain-containing protein</fullName>
    </recommendedName>
</protein>
<keyword evidence="2" id="KW-1185">Reference proteome</keyword>
<accession>F3PPM4</accession>
<dbReference type="HOGENOM" id="CLU_139617_1_0_10"/>
<sequence>MRTFNHFGVVTDEKKEGAFFNEGLKVWLTDFNSSPNKIEFLKFEEGSCMPELVQKQGHIAYTVPSLEEELVGKKVIFGPAVCDEHLTIAFIEEEGISIELMEIK</sequence>
<dbReference type="GeneID" id="86048450"/>
<dbReference type="eggNOG" id="ENOG5032SDB">
    <property type="taxonomic scope" value="Bacteria"/>
</dbReference>
<evidence type="ECO:0008006" key="3">
    <source>
        <dbReference type="Google" id="ProtNLM"/>
    </source>
</evidence>
<evidence type="ECO:0000313" key="2">
    <source>
        <dbReference type="Proteomes" id="UP000003416"/>
    </source>
</evidence>
<dbReference type="Proteomes" id="UP000003416">
    <property type="component" value="Unassembled WGS sequence"/>
</dbReference>
<dbReference type="STRING" id="763034.HMPREF9446_00676"/>
<name>F3PPM4_9BACE</name>
<dbReference type="AlphaFoldDB" id="F3PPM4"/>
<reference evidence="1 2" key="1">
    <citation type="submission" date="2011-02" db="EMBL/GenBank/DDBJ databases">
        <authorList>
            <person name="Weinstock G."/>
            <person name="Sodergren E."/>
            <person name="Clifton S."/>
            <person name="Fulton L."/>
            <person name="Fulton B."/>
            <person name="Courtney L."/>
            <person name="Fronick C."/>
            <person name="Harrison M."/>
            <person name="Strong C."/>
            <person name="Farmer C."/>
            <person name="Delahaunty K."/>
            <person name="Markovic C."/>
            <person name="Hall O."/>
            <person name="Minx P."/>
            <person name="Tomlinson C."/>
            <person name="Mitreva M."/>
            <person name="Hou S."/>
            <person name="Chen J."/>
            <person name="Wollam A."/>
            <person name="Pepin K.H."/>
            <person name="Johnson M."/>
            <person name="Bhonagiri V."/>
            <person name="Zhang X."/>
            <person name="Suruliraj S."/>
            <person name="Warren W."/>
            <person name="Chinwalla A."/>
            <person name="Mardis E.R."/>
            <person name="Wilson R.K."/>
        </authorList>
    </citation>
    <scope>NUCLEOTIDE SEQUENCE [LARGE SCALE GENOMIC DNA]</scope>
    <source>
        <strain evidence="1 2">YIT 12057</strain>
    </source>
</reference>
<dbReference type="RefSeq" id="WP_009123933.1">
    <property type="nucleotide sequence ID" value="NZ_GL882613.1"/>
</dbReference>
<dbReference type="EMBL" id="AFBN01000012">
    <property type="protein sequence ID" value="EGF59211.1"/>
    <property type="molecule type" value="Genomic_DNA"/>
</dbReference>
<comment type="caution">
    <text evidence="1">The sequence shown here is derived from an EMBL/GenBank/DDBJ whole genome shotgun (WGS) entry which is preliminary data.</text>
</comment>
<gene>
    <name evidence="1" type="ORF">HMPREF9446_00676</name>
</gene>
<proteinExistence type="predicted"/>